<organism evidence="2 3">
    <name type="scientific">Fusarium beomiforme</name>
    <dbReference type="NCBI Taxonomy" id="44412"/>
    <lineage>
        <taxon>Eukaryota</taxon>
        <taxon>Fungi</taxon>
        <taxon>Dikarya</taxon>
        <taxon>Ascomycota</taxon>
        <taxon>Pezizomycotina</taxon>
        <taxon>Sordariomycetes</taxon>
        <taxon>Hypocreomycetidae</taxon>
        <taxon>Hypocreales</taxon>
        <taxon>Nectriaceae</taxon>
        <taxon>Fusarium</taxon>
        <taxon>Fusarium burgessii species complex</taxon>
    </lineage>
</organism>
<protein>
    <submittedName>
        <fullName evidence="2">S-adenosylmethionine-dependent methyltransferase</fullName>
    </submittedName>
</protein>
<keyword evidence="2" id="KW-0489">Methyltransferase</keyword>
<dbReference type="GO" id="GO:0008168">
    <property type="term" value="F:methyltransferase activity"/>
    <property type="evidence" value="ECO:0007669"/>
    <property type="project" value="UniProtKB-KW"/>
</dbReference>
<reference evidence="2" key="1">
    <citation type="journal article" date="2017" name="Mycologia">
        <title>Fusarium algeriense, sp. nov., a novel toxigenic crown rot pathogen of durum wheat from Algeria is nested in the Fusarium burgessii species complex.</title>
        <authorList>
            <person name="Laraba I."/>
            <person name="Keddad A."/>
            <person name="Boureghda H."/>
            <person name="Abdallah N."/>
            <person name="Vaughan M.M."/>
            <person name="Proctor R.H."/>
            <person name="Busman M."/>
            <person name="O'Donnell K."/>
        </authorList>
    </citation>
    <scope>NUCLEOTIDE SEQUENCE</scope>
    <source>
        <strain evidence="2">NRRL 25174</strain>
    </source>
</reference>
<proteinExistence type="inferred from homology"/>
<comment type="caution">
    <text evidence="2">The sequence shown here is derived from an EMBL/GenBank/DDBJ whole genome shotgun (WGS) entry which is preliminary data.</text>
</comment>
<dbReference type="CDD" id="cd02440">
    <property type="entry name" value="AdoMet_MTases"/>
    <property type="match status" value="1"/>
</dbReference>
<evidence type="ECO:0000256" key="1">
    <source>
        <dbReference type="ARBA" id="ARBA00038158"/>
    </source>
</evidence>
<keyword evidence="3" id="KW-1185">Reference proteome</keyword>
<evidence type="ECO:0000313" key="2">
    <source>
        <dbReference type="EMBL" id="KAF4332694.1"/>
    </source>
</evidence>
<sequence length="335" mass="37785">MAETNEPLASTSDPGIVADPAAGPIDQIAIDPHFHDSDGDSAFSADRATSTASISSTILHYRKLHGRTYHNFKTAEYCHHVLNLALDNKLFLAPLKNAQAVLDVGTGTGIWAIDFADEFPEAEVTGIDLSPTQPSWVPPNCKFELDDASQEWTFPDNTFDYIHIRYMIGCFKDWPNLYRECFRCLKPGGWLEHMDCSTLVKSDDGSVPADSVWAEWREIFACVGEKTGQTFEVIDDDNWIKWMNEAGFSDVQKKMIKTPIGGWPAAKKWKEVGQLNRVSIETGLEGFGLYMLTNVMGWEYNQVQVWLTKFREALKNKSYHGYATWGIIWAQKPKT</sequence>
<dbReference type="OrthoDB" id="2013972at2759"/>
<dbReference type="EMBL" id="PVQB02001007">
    <property type="protein sequence ID" value="KAF4332694.1"/>
    <property type="molecule type" value="Genomic_DNA"/>
</dbReference>
<evidence type="ECO:0000313" key="3">
    <source>
        <dbReference type="Proteomes" id="UP000730481"/>
    </source>
</evidence>
<name>A0A9P5A5N9_9HYPO</name>
<dbReference type="Gene3D" id="3.40.50.150">
    <property type="entry name" value="Vaccinia Virus protein VP39"/>
    <property type="match status" value="1"/>
</dbReference>
<accession>A0A9P5A5N9</accession>
<dbReference type="InterPro" id="IPR029063">
    <property type="entry name" value="SAM-dependent_MTases_sf"/>
</dbReference>
<dbReference type="Pfam" id="PF13489">
    <property type="entry name" value="Methyltransf_23"/>
    <property type="match status" value="1"/>
</dbReference>
<dbReference type="AlphaFoldDB" id="A0A9P5A5N9"/>
<dbReference type="GO" id="GO:0032259">
    <property type="term" value="P:methylation"/>
    <property type="evidence" value="ECO:0007669"/>
    <property type="project" value="UniProtKB-KW"/>
</dbReference>
<dbReference type="Proteomes" id="UP000730481">
    <property type="component" value="Unassembled WGS sequence"/>
</dbReference>
<keyword evidence="2" id="KW-0808">Transferase</keyword>
<dbReference type="SUPFAM" id="SSF53335">
    <property type="entry name" value="S-adenosyl-L-methionine-dependent methyltransferases"/>
    <property type="match status" value="1"/>
</dbReference>
<comment type="similarity">
    <text evidence="1">Belongs to the methyltransferase superfamily. LaeA methyltransferase family.</text>
</comment>
<gene>
    <name evidence="2" type="ORF">FBEOM_13506</name>
</gene>
<dbReference type="PANTHER" id="PTHR43591:SF10">
    <property type="entry name" value="ABC TRANSMEMBRANE TYPE-1 DOMAIN-CONTAINING PROTEIN-RELATED"/>
    <property type="match status" value="1"/>
</dbReference>
<reference evidence="2" key="2">
    <citation type="submission" date="2020-02" db="EMBL/GenBank/DDBJ databases">
        <title>Identification and distribution of gene clusters putatively required for synthesis of sphingolipid metabolism inhibitors in phylogenetically diverse species of the filamentous fungus Fusarium.</title>
        <authorList>
            <person name="Kim H.-S."/>
            <person name="Busman M."/>
            <person name="Brown D.W."/>
            <person name="Divon H."/>
            <person name="Uhlig S."/>
            <person name="Proctor R.H."/>
        </authorList>
    </citation>
    <scope>NUCLEOTIDE SEQUENCE</scope>
    <source>
        <strain evidence="2">NRRL 25174</strain>
    </source>
</reference>
<dbReference type="PANTHER" id="PTHR43591">
    <property type="entry name" value="METHYLTRANSFERASE"/>
    <property type="match status" value="1"/>
</dbReference>